<comment type="caution">
    <text evidence="2">The sequence shown here is derived from an EMBL/GenBank/DDBJ whole genome shotgun (WGS) entry which is preliminary data.</text>
</comment>
<evidence type="ECO:0000313" key="3">
    <source>
        <dbReference type="Proteomes" id="UP001620405"/>
    </source>
</evidence>
<feature type="chain" id="PRO_5045499216" evidence="1">
    <location>
        <begin position="24"/>
        <end position="132"/>
    </location>
</feature>
<name>A0ABW8IXN8_9GAMM</name>
<dbReference type="EMBL" id="JADIKG010000013">
    <property type="protein sequence ID" value="MFK2874783.1"/>
    <property type="molecule type" value="Genomic_DNA"/>
</dbReference>
<keyword evidence="3" id="KW-1185">Reference proteome</keyword>
<sequence length="132" mass="13964">MKSILIKTIAALAIFGAAQSAFAARPYAEVVTFLNSSGTVIGGDVVYCNNVAYHMGTTSSSYYVVALESCSGSAYQSPVYPGSGVENYVLPGDETIQEGCVTVGVQCLIDVQPQINNINGMIWQPGWVNPVF</sequence>
<keyword evidence="1" id="KW-0732">Signal</keyword>
<organism evidence="2 3">
    <name type="scientific">Dyella lipolytica</name>
    <dbReference type="NCBI Taxonomy" id="1867835"/>
    <lineage>
        <taxon>Bacteria</taxon>
        <taxon>Pseudomonadati</taxon>
        <taxon>Pseudomonadota</taxon>
        <taxon>Gammaproteobacteria</taxon>
        <taxon>Lysobacterales</taxon>
        <taxon>Rhodanobacteraceae</taxon>
        <taxon>Dyella</taxon>
    </lineage>
</organism>
<protein>
    <submittedName>
        <fullName evidence="2">Uncharacterized protein</fullName>
    </submittedName>
</protein>
<feature type="signal peptide" evidence="1">
    <location>
        <begin position="1"/>
        <end position="23"/>
    </location>
</feature>
<gene>
    <name evidence="2" type="ORF">ISP13_14665</name>
</gene>
<dbReference type="Proteomes" id="UP001620405">
    <property type="component" value="Unassembled WGS sequence"/>
</dbReference>
<reference evidence="2 3" key="1">
    <citation type="submission" date="2020-10" db="EMBL/GenBank/DDBJ databases">
        <title>Phylogeny of dyella-like bacteria.</title>
        <authorList>
            <person name="Fu J."/>
        </authorList>
    </citation>
    <scope>NUCLEOTIDE SEQUENCE [LARGE SCALE GENOMIC DNA]</scope>
    <source>
        <strain evidence="2 3">DHOB07</strain>
    </source>
</reference>
<accession>A0ABW8IXN8</accession>
<dbReference type="RefSeq" id="WP_284396507.1">
    <property type="nucleotide sequence ID" value="NZ_BSNQ01000003.1"/>
</dbReference>
<evidence type="ECO:0000313" key="2">
    <source>
        <dbReference type="EMBL" id="MFK2874783.1"/>
    </source>
</evidence>
<evidence type="ECO:0000256" key="1">
    <source>
        <dbReference type="SAM" id="SignalP"/>
    </source>
</evidence>
<proteinExistence type="predicted"/>